<dbReference type="Gene3D" id="3.20.20.150">
    <property type="entry name" value="Divalent-metal-dependent TIM barrel enzymes"/>
    <property type="match status" value="1"/>
</dbReference>
<evidence type="ECO:0000313" key="3">
    <source>
        <dbReference type="Proteomes" id="UP000715441"/>
    </source>
</evidence>
<dbReference type="InterPro" id="IPR013022">
    <property type="entry name" value="Xyl_isomerase-like_TIM-brl"/>
</dbReference>
<dbReference type="EMBL" id="JAAXLS010000012">
    <property type="protein sequence ID" value="NKQ55022.1"/>
    <property type="molecule type" value="Genomic_DNA"/>
</dbReference>
<gene>
    <name evidence="2" type="ORF">HFP15_19250</name>
</gene>
<feature type="domain" description="Xylose isomerase-like TIM barrel" evidence="1">
    <location>
        <begin position="58"/>
        <end position="253"/>
    </location>
</feature>
<protein>
    <submittedName>
        <fullName evidence="2">TIM barrel protein</fullName>
    </submittedName>
</protein>
<dbReference type="InterPro" id="IPR050312">
    <property type="entry name" value="IolE/XylAMocC-like"/>
</dbReference>
<evidence type="ECO:0000313" key="2">
    <source>
        <dbReference type="EMBL" id="NKQ55022.1"/>
    </source>
</evidence>
<dbReference type="Proteomes" id="UP000715441">
    <property type="component" value="Unassembled WGS sequence"/>
</dbReference>
<dbReference type="SUPFAM" id="SSF51658">
    <property type="entry name" value="Xylose isomerase-like"/>
    <property type="match status" value="1"/>
</dbReference>
<accession>A0ABX1J5E7</accession>
<organism evidence="2 3">
    <name type="scientific">Amycolatopsis acididurans</name>
    <dbReference type="NCBI Taxonomy" id="2724524"/>
    <lineage>
        <taxon>Bacteria</taxon>
        <taxon>Bacillati</taxon>
        <taxon>Actinomycetota</taxon>
        <taxon>Actinomycetes</taxon>
        <taxon>Pseudonocardiales</taxon>
        <taxon>Pseudonocardiaceae</taxon>
        <taxon>Amycolatopsis</taxon>
    </lineage>
</organism>
<dbReference type="InterPro" id="IPR036237">
    <property type="entry name" value="Xyl_isomerase-like_sf"/>
</dbReference>
<dbReference type="RefSeq" id="WP_168517704.1">
    <property type="nucleotide sequence ID" value="NZ_JAAXLS010000012.1"/>
</dbReference>
<keyword evidence="3" id="KW-1185">Reference proteome</keyword>
<dbReference type="PANTHER" id="PTHR12110">
    <property type="entry name" value="HYDROXYPYRUVATE ISOMERASE"/>
    <property type="match status" value="1"/>
</dbReference>
<sequence>MREAGLSYTELGPVGFIPGTPADQRDMLASFDLRALGSFNPIVLHAKPETIEPVVEGILDAFDTLGAKVMVIAADSGLTGYDVRPALDDDEWKQLIENLERITARAAERGVQACLHPHVGTTVETRSEVYRFLDDCEVPLCIDAGHLLVGGTDPVELVHAAADRIVHVHLKDVDLALMDSVRSSERTYTEAVRDGMYRVLGEGGIDLREIVRFLESRGYSGWYVPEQDRVLAAEPGEDGPLADIRASVEFLRSLG</sequence>
<dbReference type="PANTHER" id="PTHR12110:SF41">
    <property type="entry name" value="INOSOSE DEHYDRATASE"/>
    <property type="match status" value="1"/>
</dbReference>
<evidence type="ECO:0000259" key="1">
    <source>
        <dbReference type="Pfam" id="PF01261"/>
    </source>
</evidence>
<dbReference type="Pfam" id="PF01261">
    <property type="entry name" value="AP_endonuc_2"/>
    <property type="match status" value="1"/>
</dbReference>
<proteinExistence type="predicted"/>
<name>A0ABX1J5E7_9PSEU</name>
<comment type="caution">
    <text evidence="2">The sequence shown here is derived from an EMBL/GenBank/DDBJ whole genome shotgun (WGS) entry which is preliminary data.</text>
</comment>
<reference evidence="2 3" key="1">
    <citation type="submission" date="2020-04" db="EMBL/GenBank/DDBJ databases">
        <title>Novel species.</title>
        <authorList>
            <person name="Teo W.F.A."/>
            <person name="Lipun K."/>
            <person name="Srisuk N."/>
            <person name="Duangmal K."/>
        </authorList>
    </citation>
    <scope>NUCLEOTIDE SEQUENCE [LARGE SCALE GENOMIC DNA]</scope>
    <source>
        <strain evidence="2 3">K13G38</strain>
    </source>
</reference>